<evidence type="ECO:0000256" key="1">
    <source>
        <dbReference type="SAM" id="SignalP"/>
    </source>
</evidence>
<feature type="chain" id="PRO_5037409904" evidence="1">
    <location>
        <begin position="20"/>
        <end position="390"/>
    </location>
</feature>
<reference evidence="3" key="1">
    <citation type="submission" date="2022-11" db="UniProtKB">
        <authorList>
            <consortium name="WormBaseParasite"/>
        </authorList>
    </citation>
    <scope>IDENTIFICATION</scope>
</reference>
<evidence type="ECO:0000313" key="2">
    <source>
        <dbReference type="Proteomes" id="UP000887574"/>
    </source>
</evidence>
<dbReference type="AlphaFoldDB" id="A0A915DG77"/>
<dbReference type="WBParaSite" id="jg19205">
    <property type="protein sequence ID" value="jg19205"/>
    <property type="gene ID" value="jg19205"/>
</dbReference>
<dbReference type="InterPro" id="IPR038459">
    <property type="entry name" value="MT_TRM10-typ_sf"/>
</dbReference>
<evidence type="ECO:0000313" key="3">
    <source>
        <dbReference type="WBParaSite" id="jg19205"/>
    </source>
</evidence>
<sequence length="390" mass="45899">MQAILFSFVCIILWSKMAAKNLICPSAYFMATKVAGNQKLLQQLAKVQKEYQIYEYFADIKPIYLHDQHWEKMLFNIPHLSDRLNYMRDQGERDQQTIAQKKKYEEGGMGYGPSLYNLYKEEPHRDDENCVLVGSKMASALIVKDMPRIVFDLKYVAQYDTTDIKFGSTFRKDFLHAVNLNYTLPRSFQVEIVHVRQLQKDLEYDYPNIICHPVIHKDNPYRYSSSLTDHSKKVVYMSKYAQEMIDGPLDAGTYIFPVIPDLNRETAGVDQEGNYRVMRLPIDKYLRWNKGYKLLHLDEMLGTFSDVASGDSWRDALFRHVPREDRLEYSPYEPVYDKHLKTCWKDQMKAMKSIQIKVYEAFGEMPDLKNFNKRSKSRYVCNTPVPRNSR</sequence>
<accession>A0A915DG77</accession>
<proteinExistence type="predicted"/>
<protein>
    <submittedName>
        <fullName evidence="3">Uncharacterized protein</fullName>
    </submittedName>
</protein>
<keyword evidence="2" id="KW-1185">Reference proteome</keyword>
<organism evidence="2 3">
    <name type="scientific">Ditylenchus dipsaci</name>
    <dbReference type="NCBI Taxonomy" id="166011"/>
    <lineage>
        <taxon>Eukaryota</taxon>
        <taxon>Metazoa</taxon>
        <taxon>Ecdysozoa</taxon>
        <taxon>Nematoda</taxon>
        <taxon>Chromadorea</taxon>
        <taxon>Rhabditida</taxon>
        <taxon>Tylenchina</taxon>
        <taxon>Tylenchomorpha</taxon>
        <taxon>Sphaerularioidea</taxon>
        <taxon>Anguinidae</taxon>
        <taxon>Anguininae</taxon>
        <taxon>Ditylenchus</taxon>
    </lineage>
</organism>
<keyword evidence="1" id="KW-0732">Signal</keyword>
<dbReference type="Gene3D" id="3.40.1280.30">
    <property type="match status" value="1"/>
</dbReference>
<feature type="signal peptide" evidence="1">
    <location>
        <begin position="1"/>
        <end position="19"/>
    </location>
</feature>
<dbReference type="Proteomes" id="UP000887574">
    <property type="component" value="Unplaced"/>
</dbReference>
<name>A0A915DG77_9BILA</name>